<dbReference type="PANTHER" id="PTHR46637:SF1">
    <property type="entry name" value="BLL5188 PROTEIN"/>
    <property type="match status" value="1"/>
</dbReference>
<evidence type="ECO:0000259" key="1">
    <source>
        <dbReference type="Pfam" id="PF01609"/>
    </source>
</evidence>
<protein>
    <submittedName>
        <fullName evidence="3">Transposase</fullName>
    </submittedName>
</protein>
<dbReference type="NCBIfam" id="NF033580">
    <property type="entry name" value="transpos_IS5_3"/>
    <property type="match status" value="1"/>
</dbReference>
<gene>
    <name evidence="3" type="ORF">QOZ99_000612</name>
</gene>
<proteinExistence type="predicted"/>
<accession>A0ABU0LM08</accession>
<dbReference type="RefSeq" id="WP_306888416.1">
    <property type="nucleotide sequence ID" value="NZ_JAUSVR010000001.1"/>
</dbReference>
<evidence type="ECO:0000313" key="4">
    <source>
        <dbReference type="Proteomes" id="UP001235094"/>
    </source>
</evidence>
<dbReference type="Pfam" id="PF01609">
    <property type="entry name" value="DDE_Tnp_1"/>
    <property type="match status" value="1"/>
</dbReference>
<dbReference type="InterPro" id="IPR052909">
    <property type="entry name" value="Transposase_6_like"/>
</dbReference>
<sequence length="245" mass="27507">MGDLFLLSERQMARIAPHFPLSHGVPRVDDRRVVSGIVYVIRNGLQWKDAPKAYGPHNTLYNRFIRWSRLGVFDRIFAGLVGNGPKPGHIMIDATHLKAHRTAASLLKRGCSPSYRANQGRAELQAPQVCDDIGRPIIMLLSEGQMRDHKGASLMLAALPPAKALVADRGYDSTAFRQALAAKGIEPCIPSSRSRKITYPYDKTLYRQRHKVENLFAKLKDWRRIATRYDRCAPPSSRPSVSQLP</sequence>
<organism evidence="3 4">
    <name type="scientific">Ancylobacter amanitiformis</name>
    <dbReference type="NCBI Taxonomy" id="217069"/>
    <lineage>
        <taxon>Bacteria</taxon>
        <taxon>Pseudomonadati</taxon>
        <taxon>Pseudomonadota</taxon>
        <taxon>Alphaproteobacteria</taxon>
        <taxon>Hyphomicrobiales</taxon>
        <taxon>Xanthobacteraceae</taxon>
        <taxon>Ancylobacter</taxon>
    </lineage>
</organism>
<name>A0ABU0LM08_9HYPH</name>
<feature type="domain" description="Insertion element IS402-like" evidence="2">
    <location>
        <begin position="7"/>
        <end position="77"/>
    </location>
</feature>
<dbReference type="InterPro" id="IPR025161">
    <property type="entry name" value="IS402-like_dom"/>
</dbReference>
<dbReference type="Proteomes" id="UP001235094">
    <property type="component" value="Unassembled WGS sequence"/>
</dbReference>
<comment type="caution">
    <text evidence="3">The sequence shown here is derived from an EMBL/GenBank/DDBJ whole genome shotgun (WGS) entry which is preliminary data.</text>
</comment>
<dbReference type="Pfam" id="PF13340">
    <property type="entry name" value="DUF4096"/>
    <property type="match status" value="1"/>
</dbReference>
<evidence type="ECO:0000313" key="3">
    <source>
        <dbReference type="EMBL" id="MDQ0509735.1"/>
    </source>
</evidence>
<dbReference type="PANTHER" id="PTHR46637">
    <property type="entry name" value="TIS1421-TRANSPOSASE PROTEIN A"/>
    <property type="match status" value="1"/>
</dbReference>
<evidence type="ECO:0000259" key="2">
    <source>
        <dbReference type="Pfam" id="PF13340"/>
    </source>
</evidence>
<dbReference type="EMBL" id="JAUSVR010000001">
    <property type="protein sequence ID" value="MDQ0509735.1"/>
    <property type="molecule type" value="Genomic_DNA"/>
</dbReference>
<keyword evidence="4" id="KW-1185">Reference proteome</keyword>
<feature type="domain" description="Transposase IS4-like" evidence="1">
    <location>
        <begin position="86"/>
        <end position="229"/>
    </location>
</feature>
<dbReference type="InterPro" id="IPR002559">
    <property type="entry name" value="Transposase_11"/>
</dbReference>
<reference evidence="3 4" key="1">
    <citation type="submission" date="2023-07" db="EMBL/GenBank/DDBJ databases">
        <title>Genomic Encyclopedia of Type Strains, Phase IV (KMG-IV): sequencing the most valuable type-strain genomes for metagenomic binning, comparative biology and taxonomic classification.</title>
        <authorList>
            <person name="Goeker M."/>
        </authorList>
    </citation>
    <scope>NUCLEOTIDE SEQUENCE [LARGE SCALE GENOMIC DNA]</scope>
    <source>
        <strain evidence="3 4">DSM 15561</strain>
    </source>
</reference>